<gene>
    <name evidence="1" type="ORF">IAQ67_16595</name>
</gene>
<reference evidence="1 2" key="1">
    <citation type="submission" date="2020-09" db="EMBL/GenBank/DDBJ databases">
        <title>Characterization of Paenibacillus peoriae strain ZF390 with broad-spectrum antimicrobial activity as a potential biocontrol agent.</title>
        <authorList>
            <person name="Li L."/>
            <person name="Zhao Y."/>
            <person name="Li B."/>
            <person name="Xie X."/>
        </authorList>
    </citation>
    <scope>NUCLEOTIDE SEQUENCE [LARGE SCALE GENOMIC DNA]</scope>
    <source>
        <strain evidence="1 2">ZF390</strain>
    </source>
</reference>
<evidence type="ECO:0000313" key="1">
    <source>
        <dbReference type="EMBL" id="QNR65505.1"/>
    </source>
</evidence>
<organism evidence="1 2">
    <name type="scientific">Paenibacillus peoriae</name>
    <dbReference type="NCBI Taxonomy" id="59893"/>
    <lineage>
        <taxon>Bacteria</taxon>
        <taxon>Bacillati</taxon>
        <taxon>Bacillota</taxon>
        <taxon>Bacilli</taxon>
        <taxon>Bacillales</taxon>
        <taxon>Paenibacillaceae</taxon>
        <taxon>Paenibacillus</taxon>
    </lineage>
</organism>
<evidence type="ECO:0000313" key="2">
    <source>
        <dbReference type="Proteomes" id="UP000516384"/>
    </source>
</evidence>
<dbReference type="AlphaFoldDB" id="A0A7H0Y347"/>
<protein>
    <submittedName>
        <fullName evidence="1">Uncharacterized protein</fullName>
    </submittedName>
</protein>
<dbReference type="Proteomes" id="UP000516384">
    <property type="component" value="Chromosome"/>
</dbReference>
<name>A0A7H0Y347_9BACL</name>
<proteinExistence type="predicted"/>
<dbReference type="RefSeq" id="WP_190297397.1">
    <property type="nucleotide sequence ID" value="NZ_CP061172.1"/>
</dbReference>
<sequence>MKIENLTNLIYKTLEAVKQATSITYTSSTPSELRRIMLEQAENGACDNEYEGDGYFSVGYNSIHINEMSDTYIARTLIRNYAQ</sequence>
<accession>A0A7H0Y347</accession>
<dbReference type="EMBL" id="CP061172">
    <property type="protein sequence ID" value="QNR65505.1"/>
    <property type="molecule type" value="Genomic_DNA"/>
</dbReference>